<dbReference type="eggNOG" id="COG3294">
    <property type="taxonomic scope" value="Bacteria"/>
</dbReference>
<dbReference type="RefSeq" id="WP_021682986.1">
    <property type="nucleotide sequence ID" value="NZ_KI260452.1"/>
</dbReference>
<evidence type="ECO:0000313" key="2">
    <source>
        <dbReference type="EMBL" id="ERJ96133.1"/>
    </source>
</evidence>
<gene>
    <name evidence="2" type="ORF">RUMCAL_01515</name>
</gene>
<feature type="domain" description="HD/PDEase" evidence="1">
    <location>
        <begin position="32"/>
        <end position="147"/>
    </location>
</feature>
<dbReference type="CDD" id="cd00077">
    <property type="entry name" value="HDc"/>
    <property type="match status" value="1"/>
</dbReference>
<dbReference type="SUPFAM" id="SSF109604">
    <property type="entry name" value="HD-domain/PDEase-like"/>
    <property type="match status" value="1"/>
</dbReference>
<dbReference type="AlphaFoldDB" id="U2MA03"/>
<dbReference type="EMBL" id="AWVF01000185">
    <property type="protein sequence ID" value="ERJ96133.1"/>
    <property type="molecule type" value="Genomic_DNA"/>
</dbReference>
<protein>
    <submittedName>
        <fullName evidence="2">HD domain protein</fullName>
    </submittedName>
</protein>
<dbReference type="GeneID" id="93692676"/>
<dbReference type="Gene3D" id="1.10.3210.10">
    <property type="entry name" value="Hypothetical protein af1432"/>
    <property type="match status" value="1"/>
</dbReference>
<dbReference type="Proteomes" id="UP000016662">
    <property type="component" value="Unassembled WGS sequence"/>
</dbReference>
<dbReference type="InterPro" id="IPR006674">
    <property type="entry name" value="HD_domain"/>
</dbReference>
<accession>U2MA03</accession>
<organism evidence="2 3">
    <name type="scientific">Ruminococcus callidus ATCC 27760</name>
    <dbReference type="NCBI Taxonomy" id="411473"/>
    <lineage>
        <taxon>Bacteria</taxon>
        <taxon>Bacillati</taxon>
        <taxon>Bacillota</taxon>
        <taxon>Clostridia</taxon>
        <taxon>Eubacteriales</taxon>
        <taxon>Oscillospiraceae</taxon>
        <taxon>Ruminococcus</taxon>
    </lineage>
</organism>
<comment type="caution">
    <text evidence="2">The sequence shown here is derived from an EMBL/GenBank/DDBJ whole genome shotgun (WGS) entry which is preliminary data.</text>
</comment>
<dbReference type="InterPro" id="IPR003607">
    <property type="entry name" value="HD/PDEase_dom"/>
</dbReference>
<dbReference type="Pfam" id="PF01966">
    <property type="entry name" value="HD"/>
    <property type="match status" value="1"/>
</dbReference>
<dbReference type="PATRIC" id="fig|411473.3.peg.1229"/>
<dbReference type="HOGENOM" id="CLU_081221_0_0_9"/>
<dbReference type="STRING" id="411473.RUMCAL_01515"/>
<reference evidence="2 3" key="1">
    <citation type="submission" date="2013-07" db="EMBL/GenBank/DDBJ databases">
        <authorList>
            <person name="Weinstock G."/>
            <person name="Sodergren E."/>
            <person name="Wylie T."/>
            <person name="Fulton L."/>
            <person name="Fulton R."/>
            <person name="Fronick C."/>
            <person name="O'Laughlin M."/>
            <person name="Godfrey J."/>
            <person name="Miner T."/>
            <person name="Herter B."/>
            <person name="Appelbaum E."/>
            <person name="Cordes M."/>
            <person name="Lek S."/>
            <person name="Wollam A."/>
            <person name="Pepin K.H."/>
            <person name="Palsikar V.B."/>
            <person name="Mitreva M."/>
            <person name="Wilson R.K."/>
        </authorList>
    </citation>
    <scope>NUCLEOTIDE SEQUENCE [LARGE SCALE GENOMIC DNA]</scope>
    <source>
        <strain evidence="2 3">ATCC 27760</strain>
    </source>
</reference>
<evidence type="ECO:0000259" key="1">
    <source>
        <dbReference type="SMART" id="SM00471"/>
    </source>
</evidence>
<keyword evidence="3" id="KW-1185">Reference proteome</keyword>
<name>U2MA03_9FIRM</name>
<dbReference type="OrthoDB" id="247014at2"/>
<evidence type="ECO:0000313" key="3">
    <source>
        <dbReference type="Proteomes" id="UP000016662"/>
    </source>
</evidence>
<proteinExistence type="predicted"/>
<sequence>MASHVTYAYIRQNPDIREYIRRADMSLAAIGYTEHSFAHVEKAAHNAAMILETLNYPPRQVELAKIAGFLHDIGNVINRNDHAQSGAVMAFRLLDRLEMPVDEICSIISAIGNHDEGTAQPVDAISAALIIADKTDVRRSRVRNTDFMTFDIHDRVNYAVEYSNLHFSEDKKSLVLDLTIDTEISSVLEYFEIFMERMLLSKRAALFFDKKFKMYINGSSIL</sequence>
<dbReference type="SMART" id="SM00471">
    <property type="entry name" value="HDc"/>
    <property type="match status" value="1"/>
</dbReference>